<feature type="compositionally biased region" description="Low complexity" evidence="6">
    <location>
        <begin position="231"/>
        <end position="240"/>
    </location>
</feature>
<evidence type="ECO:0000256" key="1">
    <source>
        <dbReference type="ARBA" id="ARBA00022679"/>
    </source>
</evidence>
<feature type="region of interest" description="Disordered" evidence="6">
    <location>
        <begin position="210"/>
        <end position="256"/>
    </location>
</feature>
<dbReference type="SUPFAM" id="SSF56112">
    <property type="entry name" value="Protein kinase-like (PK-like)"/>
    <property type="match status" value="1"/>
</dbReference>
<name>A0ABW1KJW5_9ACTN</name>
<keyword evidence="4 5" id="KW-0067">ATP-binding</keyword>
<evidence type="ECO:0000256" key="4">
    <source>
        <dbReference type="ARBA" id="ARBA00022840"/>
    </source>
</evidence>
<sequence>MNPLRRIGPYRVERLLGFGSFATVWLGHDPSLGSRVAIKVLAENWSHDLRVRERFLDEGRLLWRLDHERLVRVYSVGELDDGRPYLVMAWAEGGSLRDRLATGPMPVAQALHVLREIAAGVGVLHASGIVHRDLTPGNVLFQPRPSTVESDPTDSVLIADLGLAKAIAAASGLTARAGTPGYMAPEQESSLALVDARTDVFGLGRLGATLLGATPHDPTRHDATPREPESSPDTSASPSADRLREPSATPESWPVLRSGVPAGVAAVLRKATAHRPDGRYPDATAFAAALDRAIGVGPDEPVGSRRPRRGRTLLAAGLVALVVTLSAATFTLLRVDWPDRHADIGEDSTGRITVALPNGWRVTGSGWMGQRGPDGALEPALVMSPDPDRWRSDPAVPGAFVGLSRTLAARHSPAGYVAEHPHAECDPSPVRTVRRGSIDWFVAGFTACREGKPVIVEAAGIGPDDAGLVYVQVAPPVESTPDFVDNLLAGVRARP</sequence>
<keyword evidence="9" id="KW-1185">Reference proteome</keyword>
<evidence type="ECO:0000313" key="8">
    <source>
        <dbReference type="EMBL" id="MFC6021915.1"/>
    </source>
</evidence>
<keyword evidence="3 8" id="KW-0418">Kinase</keyword>
<feature type="compositionally biased region" description="Basic and acidic residues" evidence="6">
    <location>
        <begin position="217"/>
        <end position="229"/>
    </location>
</feature>
<dbReference type="PANTHER" id="PTHR43289">
    <property type="entry name" value="MITOGEN-ACTIVATED PROTEIN KINASE KINASE KINASE 20-RELATED"/>
    <property type="match status" value="1"/>
</dbReference>
<protein>
    <submittedName>
        <fullName evidence="8">Serine/threonine-protein kinase</fullName>
        <ecNumber evidence="8">2.7.11.1</ecNumber>
    </submittedName>
</protein>
<dbReference type="InterPro" id="IPR000719">
    <property type="entry name" value="Prot_kinase_dom"/>
</dbReference>
<dbReference type="InterPro" id="IPR008266">
    <property type="entry name" value="Tyr_kinase_AS"/>
</dbReference>
<dbReference type="RefSeq" id="WP_377430778.1">
    <property type="nucleotide sequence ID" value="NZ_JBHSPR010000054.1"/>
</dbReference>
<dbReference type="GO" id="GO:0004674">
    <property type="term" value="F:protein serine/threonine kinase activity"/>
    <property type="evidence" value="ECO:0007669"/>
    <property type="project" value="UniProtKB-EC"/>
</dbReference>
<evidence type="ECO:0000313" key="9">
    <source>
        <dbReference type="Proteomes" id="UP001596203"/>
    </source>
</evidence>
<evidence type="ECO:0000256" key="5">
    <source>
        <dbReference type="PROSITE-ProRule" id="PRU10141"/>
    </source>
</evidence>
<comment type="caution">
    <text evidence="8">The sequence shown here is derived from an EMBL/GenBank/DDBJ whole genome shotgun (WGS) entry which is preliminary data.</text>
</comment>
<keyword evidence="1 8" id="KW-0808">Transferase</keyword>
<feature type="binding site" evidence="5">
    <location>
        <position position="39"/>
    </location>
    <ligand>
        <name>ATP</name>
        <dbReference type="ChEBI" id="CHEBI:30616"/>
    </ligand>
</feature>
<dbReference type="EC" id="2.7.11.1" evidence="8"/>
<evidence type="ECO:0000256" key="3">
    <source>
        <dbReference type="ARBA" id="ARBA00022777"/>
    </source>
</evidence>
<feature type="domain" description="Protein kinase" evidence="7">
    <location>
        <begin position="10"/>
        <end position="294"/>
    </location>
</feature>
<dbReference type="EMBL" id="JBHSPR010000054">
    <property type="protein sequence ID" value="MFC6021915.1"/>
    <property type="molecule type" value="Genomic_DNA"/>
</dbReference>
<dbReference type="Gene3D" id="1.10.510.10">
    <property type="entry name" value="Transferase(Phosphotransferase) domain 1"/>
    <property type="match status" value="1"/>
</dbReference>
<dbReference type="Gene3D" id="3.30.200.20">
    <property type="entry name" value="Phosphorylase Kinase, domain 1"/>
    <property type="match status" value="1"/>
</dbReference>
<dbReference type="Pfam" id="PF00069">
    <property type="entry name" value="Pkinase"/>
    <property type="match status" value="1"/>
</dbReference>
<dbReference type="Proteomes" id="UP001596203">
    <property type="component" value="Unassembled WGS sequence"/>
</dbReference>
<dbReference type="PROSITE" id="PS00109">
    <property type="entry name" value="PROTEIN_KINASE_TYR"/>
    <property type="match status" value="1"/>
</dbReference>
<keyword evidence="2 5" id="KW-0547">Nucleotide-binding</keyword>
<accession>A0ABW1KJW5</accession>
<dbReference type="PANTHER" id="PTHR43289:SF34">
    <property type="entry name" value="SERINE_THREONINE-PROTEIN KINASE YBDM-RELATED"/>
    <property type="match status" value="1"/>
</dbReference>
<dbReference type="PROSITE" id="PS50011">
    <property type="entry name" value="PROTEIN_KINASE_DOM"/>
    <property type="match status" value="1"/>
</dbReference>
<evidence type="ECO:0000259" key="7">
    <source>
        <dbReference type="PROSITE" id="PS50011"/>
    </source>
</evidence>
<evidence type="ECO:0000256" key="6">
    <source>
        <dbReference type="SAM" id="MobiDB-lite"/>
    </source>
</evidence>
<gene>
    <name evidence="8" type="ORF">ACFP2T_37860</name>
</gene>
<proteinExistence type="predicted"/>
<evidence type="ECO:0000256" key="2">
    <source>
        <dbReference type="ARBA" id="ARBA00022741"/>
    </source>
</evidence>
<reference evidence="9" key="1">
    <citation type="journal article" date="2019" name="Int. J. Syst. Evol. Microbiol.">
        <title>The Global Catalogue of Microorganisms (GCM) 10K type strain sequencing project: providing services to taxonomists for standard genome sequencing and annotation.</title>
        <authorList>
            <consortium name="The Broad Institute Genomics Platform"/>
            <consortium name="The Broad Institute Genome Sequencing Center for Infectious Disease"/>
            <person name="Wu L."/>
            <person name="Ma J."/>
        </authorList>
    </citation>
    <scope>NUCLEOTIDE SEQUENCE [LARGE SCALE GENOMIC DNA]</scope>
    <source>
        <strain evidence="9">ZS-35-S2</strain>
    </source>
</reference>
<dbReference type="InterPro" id="IPR011009">
    <property type="entry name" value="Kinase-like_dom_sf"/>
</dbReference>
<dbReference type="CDD" id="cd14014">
    <property type="entry name" value="STKc_PknB_like"/>
    <property type="match status" value="1"/>
</dbReference>
<dbReference type="PROSITE" id="PS00107">
    <property type="entry name" value="PROTEIN_KINASE_ATP"/>
    <property type="match status" value="1"/>
</dbReference>
<dbReference type="InterPro" id="IPR017441">
    <property type="entry name" value="Protein_kinase_ATP_BS"/>
</dbReference>
<organism evidence="8 9">
    <name type="scientific">Plantactinospora solaniradicis</name>
    <dbReference type="NCBI Taxonomy" id="1723736"/>
    <lineage>
        <taxon>Bacteria</taxon>
        <taxon>Bacillati</taxon>
        <taxon>Actinomycetota</taxon>
        <taxon>Actinomycetes</taxon>
        <taxon>Micromonosporales</taxon>
        <taxon>Micromonosporaceae</taxon>
        <taxon>Plantactinospora</taxon>
    </lineage>
</organism>